<gene>
    <name evidence="2" type="ORF">CUJ83_09705</name>
</gene>
<dbReference type="Gene3D" id="3.40.50.12780">
    <property type="entry name" value="N-terminal domain of ligase-like"/>
    <property type="match status" value="1"/>
</dbReference>
<organism evidence="2 3">
    <name type="scientific">Methanooceanicella nereidis</name>
    <dbReference type="NCBI Taxonomy" id="2052831"/>
    <lineage>
        <taxon>Archaea</taxon>
        <taxon>Methanobacteriati</taxon>
        <taxon>Methanobacteriota</taxon>
        <taxon>Stenosarchaea group</taxon>
        <taxon>Methanomicrobia</taxon>
        <taxon>Methanocellales</taxon>
        <taxon>Methanocellaceae</taxon>
        <taxon>Methanooceanicella</taxon>
    </lineage>
</organism>
<dbReference type="EMBL" id="PGCK01000007">
    <property type="protein sequence ID" value="MCD1295273.1"/>
    <property type="molecule type" value="Genomic_DNA"/>
</dbReference>
<dbReference type="InterPro" id="IPR042099">
    <property type="entry name" value="ANL_N_sf"/>
</dbReference>
<proteinExistence type="predicted"/>
<sequence>MFDQSLIEGLVSQNNYYRDQKEVRELRNKAIRMSHKHHFENNAFYRKFCKAKGITEEVSPKDFHDLLVPDGVFKSYELENPEKEPLKFKKWVDGIASIKTDFIPKKTNSLEEMLEEYDRNGMFLGYSSGTSGKLTFLPRDGFTRSMIVRSYVEAVDATVKINKGKDHFVLGIPGKTFLQVGFNGRTTAEDLSPGNIFFAMKELKSDIVRIRMRGPRSPKEYAMNELIKRMMPGMENNAVSGLAGELLKRKNERVIFMAPPFLIVNTARYVLDNGLDAKLSQDSILASTGGFKGRKVTSRDDMNRLIKEAFGVDENRYIDLYGMTESNSIMVECMEGNNKHIPPWMEVVLFDDHMEPIEPKGKVTGYYGFLEASSRSFPGFIMTGDKITVDYDGCSACDKKTPVVSGIGRAPLTEGRGCAGVLSKTVGGA</sequence>
<dbReference type="InterPro" id="IPR007534">
    <property type="entry name" value="LuxE"/>
</dbReference>
<dbReference type="GO" id="GO:0008218">
    <property type="term" value="P:bioluminescence"/>
    <property type="evidence" value="ECO:0007669"/>
    <property type="project" value="InterPro"/>
</dbReference>
<evidence type="ECO:0000313" key="2">
    <source>
        <dbReference type="EMBL" id="MCD1295273.1"/>
    </source>
</evidence>
<accession>A0AAP2W6F4</accession>
<dbReference type="RefSeq" id="WP_230742125.1">
    <property type="nucleotide sequence ID" value="NZ_PGCK01000007.1"/>
</dbReference>
<dbReference type="Proteomes" id="UP001320159">
    <property type="component" value="Unassembled WGS sequence"/>
</dbReference>
<keyword evidence="3" id="KW-1185">Reference proteome</keyword>
<protein>
    <recommendedName>
        <fullName evidence="1">Acyl-protein synthetase LuxE domain-containing protein</fullName>
    </recommendedName>
</protein>
<name>A0AAP2W6F4_9EURY</name>
<comment type="caution">
    <text evidence="2">The sequence shown here is derived from an EMBL/GenBank/DDBJ whole genome shotgun (WGS) entry which is preliminary data.</text>
</comment>
<evidence type="ECO:0000259" key="1">
    <source>
        <dbReference type="Pfam" id="PF04443"/>
    </source>
</evidence>
<dbReference type="Pfam" id="PF04443">
    <property type="entry name" value="LuxE"/>
    <property type="match status" value="1"/>
</dbReference>
<dbReference type="SUPFAM" id="SSF56801">
    <property type="entry name" value="Acetyl-CoA synthetase-like"/>
    <property type="match status" value="1"/>
</dbReference>
<evidence type="ECO:0000313" key="3">
    <source>
        <dbReference type="Proteomes" id="UP001320159"/>
    </source>
</evidence>
<feature type="domain" description="Acyl-protein synthetase LuxE" evidence="1">
    <location>
        <begin position="249"/>
        <end position="425"/>
    </location>
</feature>
<reference evidence="2 3" key="1">
    <citation type="submission" date="2017-11" db="EMBL/GenBank/DDBJ databases">
        <title>Isolation and Characterization of Family Methanocellaceae Species from Potential Methane Hydrate Area Offshore Southwestern Taiwan.</title>
        <authorList>
            <person name="Zhang W.-L."/>
            <person name="Chen W.-C."/>
            <person name="Lai M.-C."/>
            <person name="Chen S.-C."/>
        </authorList>
    </citation>
    <scope>NUCLEOTIDE SEQUENCE [LARGE SCALE GENOMIC DNA]</scope>
    <source>
        <strain evidence="2 3">CWC-04</strain>
    </source>
</reference>
<dbReference type="AlphaFoldDB" id="A0AAP2W6F4"/>